<dbReference type="Proteomes" id="UP001417504">
    <property type="component" value="Unassembled WGS sequence"/>
</dbReference>
<sequence>MIAEKRQSGAIRGSSGSYDIDKTSGHWWSSVYYPLALIEERLSKDFQRNINLKQIGDDRVVLFCRSEVEKDMLLLQAVRIAGDLIADIRALGPELHWKDLKWGWAHCCLSISGLPLNLWNHASLTSIADQFYGLLEINLFTIQQKNLEKALLNVRRRLKSFYPMEVSVSYEERRLMKLTIAKVLVDERGVDSTNLQELIGEESAKSTPSKVVERMTTDATVA</sequence>
<proteinExistence type="predicted"/>
<evidence type="ECO:0000313" key="2">
    <source>
        <dbReference type="Proteomes" id="UP001417504"/>
    </source>
</evidence>
<evidence type="ECO:0008006" key="3">
    <source>
        <dbReference type="Google" id="ProtNLM"/>
    </source>
</evidence>
<reference evidence="1 2" key="1">
    <citation type="submission" date="2024-01" db="EMBL/GenBank/DDBJ databases">
        <title>Genome assemblies of Stephania.</title>
        <authorList>
            <person name="Yang L."/>
        </authorList>
    </citation>
    <scope>NUCLEOTIDE SEQUENCE [LARGE SCALE GENOMIC DNA]</scope>
    <source>
        <strain evidence="1">QJT</strain>
        <tissue evidence="1">Leaf</tissue>
    </source>
</reference>
<protein>
    <recommendedName>
        <fullName evidence="3">DUF4283 domain-containing protein</fullName>
    </recommendedName>
</protein>
<dbReference type="AlphaFoldDB" id="A0AAP0E5L2"/>
<name>A0AAP0E5L2_9MAGN</name>
<evidence type="ECO:0000313" key="1">
    <source>
        <dbReference type="EMBL" id="KAK9085252.1"/>
    </source>
</evidence>
<comment type="caution">
    <text evidence="1">The sequence shown here is derived from an EMBL/GenBank/DDBJ whole genome shotgun (WGS) entry which is preliminary data.</text>
</comment>
<keyword evidence="2" id="KW-1185">Reference proteome</keyword>
<gene>
    <name evidence="1" type="ORF">Sjap_025663</name>
</gene>
<accession>A0AAP0E5L2</accession>
<dbReference type="EMBL" id="JBBNAE010000011">
    <property type="protein sequence ID" value="KAK9085252.1"/>
    <property type="molecule type" value="Genomic_DNA"/>
</dbReference>
<organism evidence="1 2">
    <name type="scientific">Stephania japonica</name>
    <dbReference type="NCBI Taxonomy" id="461633"/>
    <lineage>
        <taxon>Eukaryota</taxon>
        <taxon>Viridiplantae</taxon>
        <taxon>Streptophyta</taxon>
        <taxon>Embryophyta</taxon>
        <taxon>Tracheophyta</taxon>
        <taxon>Spermatophyta</taxon>
        <taxon>Magnoliopsida</taxon>
        <taxon>Ranunculales</taxon>
        <taxon>Menispermaceae</taxon>
        <taxon>Menispermoideae</taxon>
        <taxon>Cissampelideae</taxon>
        <taxon>Stephania</taxon>
    </lineage>
</organism>